<accession>A0A166VVG7</accession>
<sequence>MLSSLITVNKKGVQSYHVELRVRLNVETYKGSQFQGKQISLLVNELWELCVKESNHIEISRYVVDVVKQ</sequence>
<dbReference type="PATRIC" id="fig|1365250.3.peg.3578"/>
<dbReference type="AlphaFoldDB" id="A0A166VVG7"/>
<name>A0A166VVG7_9GAMM</name>
<dbReference type="Proteomes" id="UP000076643">
    <property type="component" value="Unassembled WGS sequence"/>
</dbReference>
<proteinExistence type="predicted"/>
<evidence type="ECO:0000313" key="1">
    <source>
        <dbReference type="EMBL" id="KZN33915.1"/>
    </source>
</evidence>
<dbReference type="EMBL" id="AUYB01000120">
    <property type="protein sequence ID" value="KZN33915.1"/>
    <property type="molecule type" value="Genomic_DNA"/>
</dbReference>
<protein>
    <submittedName>
        <fullName evidence="1">Uncharacterized protein</fullName>
    </submittedName>
</protein>
<reference evidence="1 2" key="1">
    <citation type="submission" date="2013-07" db="EMBL/GenBank/DDBJ databases">
        <title>Comparative Genomic and Metabolomic Analysis of Twelve Strains of Pseudoalteromonas luteoviolacea.</title>
        <authorList>
            <person name="Vynne N.G."/>
            <person name="Mansson M."/>
            <person name="Gram L."/>
        </authorList>
    </citation>
    <scope>NUCLEOTIDE SEQUENCE [LARGE SCALE GENOMIC DNA]</scope>
    <source>
        <strain evidence="1 2">DSM 6061</strain>
    </source>
</reference>
<gene>
    <name evidence="1" type="ORF">N475_19405</name>
</gene>
<keyword evidence="2" id="KW-1185">Reference proteome</keyword>
<organism evidence="1 2">
    <name type="scientific">Pseudoalteromonas luteoviolacea DSM 6061</name>
    <dbReference type="NCBI Taxonomy" id="1365250"/>
    <lineage>
        <taxon>Bacteria</taxon>
        <taxon>Pseudomonadati</taxon>
        <taxon>Pseudomonadota</taxon>
        <taxon>Gammaproteobacteria</taxon>
        <taxon>Alteromonadales</taxon>
        <taxon>Pseudoalteromonadaceae</taxon>
        <taxon>Pseudoalteromonas</taxon>
    </lineage>
</organism>
<comment type="caution">
    <text evidence="1">The sequence shown here is derived from an EMBL/GenBank/DDBJ whole genome shotgun (WGS) entry which is preliminary data.</text>
</comment>
<evidence type="ECO:0000313" key="2">
    <source>
        <dbReference type="Proteomes" id="UP000076643"/>
    </source>
</evidence>